<dbReference type="RefSeq" id="WP_041977966.1">
    <property type="nucleotide sequence ID" value="NZ_CBXV010000008.1"/>
</dbReference>
<accession>A0A0B6X2R7</accession>
<organism evidence="1 2">
    <name type="scientific">Pyrinomonas methylaliphatogenes</name>
    <dbReference type="NCBI Taxonomy" id="454194"/>
    <lineage>
        <taxon>Bacteria</taxon>
        <taxon>Pseudomonadati</taxon>
        <taxon>Acidobacteriota</taxon>
        <taxon>Blastocatellia</taxon>
        <taxon>Blastocatellales</taxon>
        <taxon>Pyrinomonadaceae</taxon>
        <taxon>Pyrinomonas</taxon>
    </lineage>
</organism>
<dbReference type="OrthoDB" id="9816564at2"/>
<name>A0A0B6X2R7_9BACT</name>
<gene>
    <name evidence="1" type="ORF">PYK22_02622</name>
</gene>
<proteinExistence type="predicted"/>
<dbReference type="Gene3D" id="3.40.50.2000">
    <property type="entry name" value="Glycogen Phosphorylase B"/>
    <property type="match status" value="1"/>
</dbReference>
<sequence>MIRDRSIICFGGEDWFYHHPHSKNHLMRRFARAGNRVLFVNSISMGLPAITHKDLLPRIKRKLRSYLRFMRETEEGIAVVSPLTVPFFGNALARSINRFLLRTQVGFIARRRRLRTPILWIAIPTAAEMIGCFDESLVIYQVSDKYEANTMDHATDPAKIRRLHELAIDRADIVFYSGRKLFDEAERGREKSYLLEQAVDFDHFAQVTSGRLEIAPEIERIQRPRLGYFGAIDPWLIDQELIRLAARLRPHWQWVFIGNRARGVEIEALPNVHFIPPVPYEALPRYAAGFDVCVLPWDIENVWTSYGSAIKVREYLATGLPVVISPLPEYEPMADVLRIARSREHFIELVDEALAERDPEAKLARQRAVASGTWDARAEWVSALIEDALAGKREASRRVALRPNATLESDSTVRDRAR</sequence>
<dbReference type="AlphaFoldDB" id="A0A0B6X2R7"/>
<reference evidence="1 2" key="2">
    <citation type="submission" date="2015-01" db="EMBL/GenBank/DDBJ databases">
        <title>Complete genome sequence of Pyrinomonas methylaliphatogenes type strain K22T.</title>
        <authorList>
            <person name="Lee K.C.Y."/>
            <person name="Power J.F."/>
            <person name="Dunfield P.F."/>
            <person name="Morgan X.C."/>
            <person name="Huttenhower C."/>
            <person name="Stott M.B."/>
        </authorList>
    </citation>
    <scope>NUCLEOTIDE SEQUENCE [LARGE SCALE GENOMIC DNA]</scope>
    <source>
        <strain evidence="1 2">K22</strain>
    </source>
</reference>
<evidence type="ECO:0000313" key="1">
    <source>
        <dbReference type="EMBL" id="CDM66590.1"/>
    </source>
</evidence>
<protein>
    <submittedName>
        <fullName evidence="1">Glycosyltransferase</fullName>
    </submittedName>
</protein>
<dbReference type="SUPFAM" id="SSF53756">
    <property type="entry name" value="UDP-Glycosyltransferase/glycogen phosphorylase"/>
    <property type="match status" value="1"/>
</dbReference>
<keyword evidence="1" id="KW-0808">Transferase</keyword>
<dbReference type="GO" id="GO:0016740">
    <property type="term" value="F:transferase activity"/>
    <property type="evidence" value="ECO:0007669"/>
    <property type="project" value="UniProtKB-KW"/>
</dbReference>
<evidence type="ECO:0000313" key="2">
    <source>
        <dbReference type="Proteomes" id="UP000031518"/>
    </source>
</evidence>
<dbReference type="Proteomes" id="UP000031518">
    <property type="component" value="Unassembled WGS sequence"/>
</dbReference>
<dbReference type="Pfam" id="PF13692">
    <property type="entry name" value="Glyco_trans_1_4"/>
    <property type="match status" value="1"/>
</dbReference>
<keyword evidence="2" id="KW-1185">Reference proteome</keyword>
<dbReference type="EMBL" id="CBXV010000008">
    <property type="protein sequence ID" value="CDM66590.1"/>
    <property type="molecule type" value="Genomic_DNA"/>
</dbReference>
<dbReference type="STRING" id="454194.PYK22_02622"/>
<reference evidence="1 2" key="1">
    <citation type="submission" date="2013-12" db="EMBL/GenBank/DDBJ databases">
        <authorList>
            <person name="Stott M."/>
        </authorList>
    </citation>
    <scope>NUCLEOTIDE SEQUENCE [LARGE SCALE GENOMIC DNA]</scope>
    <source>
        <strain evidence="1 2">K22</strain>
    </source>
</reference>